<proteinExistence type="predicted"/>
<name>A0A448WY99_9PLAT</name>
<evidence type="ECO:0000313" key="2">
    <source>
        <dbReference type="Proteomes" id="UP000784294"/>
    </source>
</evidence>
<protein>
    <submittedName>
        <fullName evidence="1">Uncharacterized protein</fullName>
    </submittedName>
</protein>
<organism evidence="1 2">
    <name type="scientific">Protopolystoma xenopodis</name>
    <dbReference type="NCBI Taxonomy" id="117903"/>
    <lineage>
        <taxon>Eukaryota</taxon>
        <taxon>Metazoa</taxon>
        <taxon>Spiralia</taxon>
        <taxon>Lophotrochozoa</taxon>
        <taxon>Platyhelminthes</taxon>
        <taxon>Monogenea</taxon>
        <taxon>Polyopisthocotylea</taxon>
        <taxon>Polystomatidea</taxon>
        <taxon>Polystomatidae</taxon>
        <taxon>Protopolystoma</taxon>
    </lineage>
</organism>
<dbReference type="AlphaFoldDB" id="A0A448WY99"/>
<accession>A0A448WY99</accession>
<evidence type="ECO:0000313" key="1">
    <source>
        <dbReference type="EMBL" id="VEL23271.1"/>
    </source>
</evidence>
<comment type="caution">
    <text evidence="1">The sequence shown here is derived from an EMBL/GenBank/DDBJ whole genome shotgun (WGS) entry which is preliminary data.</text>
</comment>
<reference evidence="1" key="1">
    <citation type="submission" date="2018-11" db="EMBL/GenBank/DDBJ databases">
        <authorList>
            <consortium name="Pathogen Informatics"/>
        </authorList>
    </citation>
    <scope>NUCLEOTIDE SEQUENCE</scope>
</reference>
<gene>
    <name evidence="1" type="ORF">PXEA_LOCUS16711</name>
</gene>
<dbReference type="Proteomes" id="UP000784294">
    <property type="component" value="Unassembled WGS sequence"/>
</dbReference>
<keyword evidence="2" id="KW-1185">Reference proteome</keyword>
<dbReference type="EMBL" id="CAAALY010061066">
    <property type="protein sequence ID" value="VEL23271.1"/>
    <property type="molecule type" value="Genomic_DNA"/>
</dbReference>
<sequence length="64" mass="6266">MASSESAKAIAASLASATSVAQLTTAGSVAAMNMTLVSSTNTTTPLGLLAHGQSLVAEYPLGEI</sequence>